<dbReference type="Gene3D" id="2.60.40.650">
    <property type="match status" value="1"/>
</dbReference>
<accession>A0A101RP95</accession>
<dbReference type="AlphaFoldDB" id="A0A101RP95"/>
<reference evidence="2 3" key="1">
    <citation type="submission" date="2015-10" db="EMBL/GenBank/DDBJ databases">
        <title>Draft genome sequence of Streptomyces griseorubiginosus DSM 40469, type strain for the species Streptomyces griseorubiginosus.</title>
        <authorList>
            <person name="Ruckert C."/>
            <person name="Winkler A."/>
            <person name="Kalinowski J."/>
            <person name="Kampfer P."/>
            <person name="Glaeser S."/>
        </authorList>
    </citation>
    <scope>NUCLEOTIDE SEQUENCE [LARGE SCALE GENOMIC DNA]</scope>
    <source>
        <strain evidence="2 3">DSM 40469</strain>
    </source>
</reference>
<dbReference type="Proteomes" id="UP000054375">
    <property type="component" value="Unassembled WGS sequence"/>
</dbReference>
<evidence type="ECO:0000313" key="3">
    <source>
        <dbReference type="Proteomes" id="UP000054375"/>
    </source>
</evidence>
<organism evidence="2 3">
    <name type="scientific">Streptomyces griseorubiginosus</name>
    <dbReference type="NCBI Taxonomy" id="67304"/>
    <lineage>
        <taxon>Bacteria</taxon>
        <taxon>Bacillati</taxon>
        <taxon>Actinomycetota</taxon>
        <taxon>Actinomycetes</taxon>
        <taxon>Kitasatosporales</taxon>
        <taxon>Streptomycetaceae</taxon>
        <taxon>Streptomyces</taxon>
    </lineage>
</organism>
<gene>
    <name evidence="2" type="ORF">AQJ54_40330</name>
</gene>
<name>A0A101RP95_9ACTN</name>
<comment type="caution">
    <text evidence="2">The sequence shown here is derived from an EMBL/GenBank/DDBJ whole genome shotgun (WGS) entry which is preliminary data.</text>
</comment>
<sequence>MDVSTIEWPVPPKEAPSLRKRGRTFRTLLTAAATLGLVACTAVVTGSTALAAAPGSAFPAMAKTRTQYVTLVTGDRVAVTTTASGRDVLAVRPASRAAGDGAFASFQDASGDRYVIPASAEPYAGRQLDLSLFDVTALVKDPSAADRVPVTVSFTAGTRPTAPTGLTLTTTTPAPAGAPAGQGASAHGYATATSGRKLARLLKQRIGADVEAGRKPGTTPLFQGVASVGRTGAAHTTASAGTSADSLRSGTSNGYKLNILTLNVEDRSGAGATGTVLLTNTDDATTFTAALPVVDGVEKVAVPDGHYSAAIPVPTYDAAGDVTAQSLVTLTDFTVSGATTEDLDARTATASLTAGTPRPADADFISANWARTDATGQVALEYAPTVWATTADGTPVYVNAQPAAAVGAVGYTEQWSGHAPDATGSYRYDLDSAAADNVPADQRIHVTTGQLAAVTQRYDRDPASPADGQVASNELTSNTPAMWSAVATQTMPARLTDYLSTFNGGDWLQESFTGGLVFIGERTVQSGDNYSVAWAHGPLALGLGQYPDTIPAGICEACVADGDLLALLETTDSDPGHTGGSSAYADTHPVDQASLYRDGTLVDSEDGPGVYAEGQDAPGARYRLVADQDSSAETSVSQSTSSHTELTFGLPSAADTESLLPDKLSCAGQSDSTPCLVLPLLTAHYDLATDGTGTSHCTEQSMGVEIGHVTYQGAGSRAAITSATVQVSFDAGQTWHNATVTGSVGHYQAHWTNPAAARGTNPSIRVTAADAAGDTLSQTVLHAYTVAATTS</sequence>
<evidence type="ECO:0000256" key="1">
    <source>
        <dbReference type="SAM" id="MobiDB-lite"/>
    </source>
</evidence>
<evidence type="ECO:0000313" key="2">
    <source>
        <dbReference type="EMBL" id="KUN59300.1"/>
    </source>
</evidence>
<protein>
    <submittedName>
        <fullName evidence="2">Uncharacterized protein</fullName>
    </submittedName>
</protein>
<keyword evidence="3" id="KW-1185">Reference proteome</keyword>
<dbReference type="EMBL" id="LMWV01000037">
    <property type="protein sequence ID" value="KUN59300.1"/>
    <property type="molecule type" value="Genomic_DNA"/>
</dbReference>
<feature type="compositionally biased region" description="Low complexity" evidence="1">
    <location>
        <begin position="631"/>
        <end position="644"/>
    </location>
</feature>
<feature type="region of interest" description="Disordered" evidence="1">
    <location>
        <begin position="627"/>
        <end position="648"/>
    </location>
</feature>
<proteinExistence type="predicted"/>